<feature type="transmembrane region" description="Helical" evidence="2">
    <location>
        <begin position="171"/>
        <end position="195"/>
    </location>
</feature>
<dbReference type="Proteomes" id="UP000003751">
    <property type="component" value="Unassembled WGS sequence"/>
</dbReference>
<feature type="transmembrane region" description="Helical" evidence="2">
    <location>
        <begin position="74"/>
        <end position="93"/>
    </location>
</feature>
<keyword evidence="6" id="KW-1185">Reference proteome</keyword>
<dbReference type="AlphaFoldDB" id="E7QU68"/>
<dbReference type="Pfam" id="PF13367">
    <property type="entry name" value="PrsW-protease"/>
    <property type="match status" value="1"/>
</dbReference>
<reference evidence="4" key="2">
    <citation type="submission" date="2016-11" db="EMBL/GenBank/DDBJ databases">
        <authorList>
            <person name="Jaros S."/>
            <person name="Januszkiewicz K."/>
            <person name="Wedrychowicz H."/>
        </authorList>
    </citation>
    <scope>NUCLEOTIDE SEQUENCE [LARGE SCALE GENOMIC DNA]</scope>
    <source>
        <strain evidence="4">DX253</strain>
    </source>
</reference>
<keyword evidence="2" id="KW-0812">Transmembrane</keyword>
<evidence type="ECO:0000313" key="6">
    <source>
        <dbReference type="Proteomes" id="UP000184203"/>
    </source>
</evidence>
<name>E7QU68_HALPU</name>
<keyword evidence="2" id="KW-1133">Transmembrane helix</keyword>
<dbReference type="PANTHER" id="PTHR36844:SF1">
    <property type="entry name" value="PROTEASE PRSW"/>
    <property type="match status" value="1"/>
</dbReference>
<dbReference type="STRING" id="797209.GCA_000376445_02444"/>
<dbReference type="GO" id="GO:0008233">
    <property type="term" value="F:peptidase activity"/>
    <property type="evidence" value="ECO:0007669"/>
    <property type="project" value="InterPro"/>
</dbReference>
<proteinExistence type="predicted"/>
<feature type="transmembrane region" description="Helical" evidence="2">
    <location>
        <begin position="105"/>
        <end position="124"/>
    </location>
</feature>
<dbReference type="EMBL" id="FRAN01000003">
    <property type="protein sequence ID" value="SHK90100.1"/>
    <property type="molecule type" value="Genomic_DNA"/>
</dbReference>
<dbReference type="eggNOG" id="arCOG02985">
    <property type="taxonomic scope" value="Archaea"/>
</dbReference>
<feature type="transmembrane region" description="Helical" evidence="2">
    <location>
        <begin position="130"/>
        <end position="150"/>
    </location>
</feature>
<feature type="transmembrane region" description="Helical" evidence="2">
    <location>
        <begin position="249"/>
        <end position="271"/>
    </location>
</feature>
<feature type="compositionally biased region" description="Acidic residues" evidence="1">
    <location>
        <begin position="378"/>
        <end position="400"/>
    </location>
</feature>
<feature type="transmembrane region" description="Helical" evidence="2">
    <location>
        <begin position="37"/>
        <end position="62"/>
    </location>
</feature>
<evidence type="ECO:0000313" key="3">
    <source>
        <dbReference type="EMBL" id="EFW92147.1"/>
    </source>
</evidence>
<feature type="region of interest" description="Disordered" evidence="1">
    <location>
        <begin position="321"/>
        <end position="408"/>
    </location>
</feature>
<sequence>MDEKRDPVARGMDDSVDLYGISTWEERTRLDWFATKLYGALVVSTRALIVLLAAAILLVQFVFGGLAVLSDPEVGAFVLLSVVPAFALAAYIWYADVTMSEPLPLLVGTFLLGVLFAMFAAVFNSALQPVFTGVPLFGAVLYFYLIVGPVEETVKWLAVRLFAYRSDKFNAVIDGAVYGAMAGLGFATIENAIYISQSVLSSTGTDSILNVGRTAVFRLFAGPGHVIYSAFAGYYLGLAKFNRENAGPIAVKGLLIAAFIHATYNTLVGFVPNVISAFYPTVSVEIAYIAFVFVYDGFFGYLLYRKISRYRVMYAEVEEKQGDGADERRDAPEPRKRREPVQFDSGDGSGLLGDEAESGLLGNDGDTDFANGGWNDTESNEENESDESNEEDENAEDERSDEFSNFDF</sequence>
<dbReference type="RefSeq" id="WP_007979973.1">
    <property type="nucleotide sequence ID" value="NZ_AEMG01000009.1"/>
</dbReference>
<feature type="compositionally biased region" description="Basic and acidic residues" evidence="1">
    <location>
        <begin position="321"/>
        <end position="341"/>
    </location>
</feature>
<evidence type="ECO:0000313" key="4">
    <source>
        <dbReference type="EMBL" id="SHK90100.1"/>
    </source>
</evidence>
<dbReference type="InterPro" id="IPR026898">
    <property type="entry name" value="PrsW"/>
</dbReference>
<evidence type="ECO:0000313" key="5">
    <source>
        <dbReference type="Proteomes" id="UP000003751"/>
    </source>
</evidence>
<feature type="transmembrane region" description="Helical" evidence="2">
    <location>
        <begin position="215"/>
        <end position="237"/>
    </location>
</feature>
<protein>
    <submittedName>
        <fullName evidence="4">Membrane proteinase PrsW, cleaves anti-sigma factor RsiW, M82 family</fullName>
    </submittedName>
</protein>
<gene>
    <name evidence="4" type="ORF">SAMN05444342_2557</name>
    <name evidence="3" type="ORF">ZOD2009_11740</name>
</gene>
<accession>E7QU68</accession>
<dbReference type="OrthoDB" id="248468at2157"/>
<dbReference type="EMBL" id="AEMG01000009">
    <property type="protein sequence ID" value="EFW92147.1"/>
    <property type="molecule type" value="Genomic_DNA"/>
</dbReference>
<evidence type="ECO:0000256" key="2">
    <source>
        <dbReference type="SAM" id="Phobius"/>
    </source>
</evidence>
<dbReference type="PANTHER" id="PTHR36844">
    <property type="entry name" value="PROTEASE PRSW"/>
    <property type="match status" value="1"/>
</dbReference>
<evidence type="ECO:0000256" key="1">
    <source>
        <dbReference type="SAM" id="MobiDB-lite"/>
    </source>
</evidence>
<dbReference type="Proteomes" id="UP000184203">
    <property type="component" value="Unassembled WGS sequence"/>
</dbReference>
<feature type="transmembrane region" description="Helical" evidence="2">
    <location>
        <begin position="286"/>
        <end position="304"/>
    </location>
</feature>
<dbReference type="PATRIC" id="fig|797209.4.peg.2313"/>
<reference evidence="3 5" key="1">
    <citation type="journal article" date="2014" name="ISME J.">
        <title>Trehalose/2-sulfotrehalose biosynthesis and glycine-betaine uptake are widely spread mechanisms for osmoadaptation in the Halobacteriales.</title>
        <authorList>
            <person name="Youssef N.H."/>
            <person name="Savage-Ashlock K.N."/>
            <person name="McCully A.L."/>
            <person name="Luedtke B."/>
            <person name="Shaw E.I."/>
            <person name="Hoff W.D."/>
            <person name="Elshahed M.S."/>
        </authorList>
    </citation>
    <scope>NUCLEOTIDE SEQUENCE [LARGE SCALE GENOMIC DNA]</scope>
    <source>
        <strain evidence="3 5">DX253</strain>
    </source>
</reference>
<reference evidence="6" key="3">
    <citation type="submission" date="2016-11" db="EMBL/GenBank/DDBJ databases">
        <authorList>
            <person name="Varghese N."/>
            <person name="Submissions S."/>
        </authorList>
    </citation>
    <scope>NUCLEOTIDE SEQUENCE [LARGE SCALE GENOMIC DNA]</scope>
    <source>
        <strain evidence="6">DX253</strain>
    </source>
</reference>
<organism evidence="3 5">
    <name type="scientific">Haladaptatus paucihalophilus DX253</name>
    <dbReference type="NCBI Taxonomy" id="797209"/>
    <lineage>
        <taxon>Archaea</taxon>
        <taxon>Methanobacteriati</taxon>
        <taxon>Methanobacteriota</taxon>
        <taxon>Stenosarchaea group</taxon>
        <taxon>Halobacteria</taxon>
        <taxon>Halobacteriales</taxon>
        <taxon>Haladaptataceae</taxon>
        <taxon>Haladaptatus</taxon>
    </lineage>
</organism>
<keyword evidence="2" id="KW-0472">Membrane</keyword>